<dbReference type="UniPathway" id="UPA00077">
    <property type="reaction ID" value="UER00156"/>
</dbReference>
<keyword evidence="8 12" id="KW-0479">Metal-binding</keyword>
<dbReference type="GO" id="GO:0004156">
    <property type="term" value="F:dihydropteroate synthase activity"/>
    <property type="evidence" value="ECO:0007669"/>
    <property type="project" value="UniProtKB-EC"/>
</dbReference>
<keyword evidence="10 12" id="KW-0289">Folate biosynthesis</keyword>
<accession>A0A432ZA79</accession>
<evidence type="ECO:0000256" key="5">
    <source>
        <dbReference type="ARBA" id="ARBA00012458"/>
    </source>
</evidence>
<dbReference type="STRING" id="1122124.GCA_000423165_00848"/>
<keyword evidence="15" id="KW-1185">Reference proteome</keyword>
<evidence type="ECO:0000256" key="8">
    <source>
        <dbReference type="ARBA" id="ARBA00022723"/>
    </source>
</evidence>
<dbReference type="CDD" id="cd00739">
    <property type="entry name" value="DHPS"/>
    <property type="match status" value="1"/>
</dbReference>
<reference evidence="15" key="1">
    <citation type="journal article" date="2018" name="Front. Microbiol.">
        <title>Genome-Based Analysis Reveals the Taxonomy and Diversity of the Family Idiomarinaceae.</title>
        <authorList>
            <person name="Liu Y."/>
            <person name="Lai Q."/>
            <person name="Shao Z."/>
        </authorList>
    </citation>
    <scope>NUCLEOTIDE SEQUENCE [LARGE SCALE GENOMIC DNA]</scope>
    <source>
        <strain evidence="15">c121</strain>
    </source>
</reference>
<keyword evidence="9 12" id="KW-0460">Magnesium</keyword>
<proteinExistence type="inferred from homology"/>
<comment type="similarity">
    <text evidence="4 12">Belongs to the DHPS family.</text>
</comment>
<evidence type="ECO:0000259" key="13">
    <source>
        <dbReference type="PROSITE" id="PS50972"/>
    </source>
</evidence>
<dbReference type="FunFam" id="3.20.20.20:FF:000006">
    <property type="entry name" value="Dihydropteroate synthase"/>
    <property type="match status" value="1"/>
</dbReference>
<dbReference type="PROSITE" id="PS00792">
    <property type="entry name" value="DHPS_1"/>
    <property type="match status" value="1"/>
</dbReference>
<comment type="cofactor">
    <cofactor evidence="2 12">
        <name>Mg(2+)</name>
        <dbReference type="ChEBI" id="CHEBI:18420"/>
    </cofactor>
</comment>
<dbReference type="AlphaFoldDB" id="A0A432ZA79"/>
<evidence type="ECO:0000256" key="12">
    <source>
        <dbReference type="RuleBase" id="RU361205"/>
    </source>
</evidence>
<evidence type="ECO:0000313" key="14">
    <source>
        <dbReference type="EMBL" id="RUO74282.1"/>
    </source>
</evidence>
<evidence type="ECO:0000256" key="6">
    <source>
        <dbReference type="ARBA" id="ARBA00016919"/>
    </source>
</evidence>
<dbReference type="PROSITE" id="PS50972">
    <property type="entry name" value="PTERIN_BINDING"/>
    <property type="match status" value="1"/>
</dbReference>
<name>A0A432ZA79_9GAMM</name>
<gene>
    <name evidence="14" type="primary">folP</name>
    <name evidence="14" type="ORF">CWI80_02755</name>
</gene>
<dbReference type="SUPFAM" id="SSF51717">
    <property type="entry name" value="Dihydropteroate synthetase-like"/>
    <property type="match status" value="1"/>
</dbReference>
<dbReference type="EMBL" id="PIQE01000001">
    <property type="protein sequence ID" value="RUO74282.1"/>
    <property type="molecule type" value="Genomic_DNA"/>
</dbReference>
<evidence type="ECO:0000313" key="15">
    <source>
        <dbReference type="Proteomes" id="UP000287022"/>
    </source>
</evidence>
<sequence>MTTVVVPEVMGILNVTPDSFSDGGRFRHIDQALRQAEQMVADGARYVDIGGESTRPGAAAVSLQEELDRVVPLVEKLSTRVDVLISVDTCKTSVMQEVLPFNVRMINDIKALQDEGAVALLAQYSTDICLMHMQGEPRTMQHQPHYSEVVEDVSDFLAERMAICTSAGIARERIYLDPGFGFGKSVTHNYQLLQRLEQLHRLEQPLLIGMSRKSMLGQVTGRPVEERLAASIAAATIAAMKGARILRVHDVKQTVDAMNVVAATLAGDWT</sequence>
<dbReference type="GO" id="GO:0005829">
    <property type="term" value="C:cytosol"/>
    <property type="evidence" value="ECO:0007669"/>
    <property type="project" value="TreeGrafter"/>
</dbReference>
<evidence type="ECO:0000256" key="2">
    <source>
        <dbReference type="ARBA" id="ARBA00001946"/>
    </source>
</evidence>
<evidence type="ECO:0000256" key="9">
    <source>
        <dbReference type="ARBA" id="ARBA00022842"/>
    </source>
</evidence>
<organism evidence="14 15">
    <name type="scientific">Pseudidiomarina sediminum</name>
    <dbReference type="NCBI Taxonomy" id="431675"/>
    <lineage>
        <taxon>Bacteria</taxon>
        <taxon>Pseudomonadati</taxon>
        <taxon>Pseudomonadota</taxon>
        <taxon>Gammaproteobacteria</taxon>
        <taxon>Alteromonadales</taxon>
        <taxon>Idiomarinaceae</taxon>
        <taxon>Pseudidiomarina</taxon>
    </lineage>
</organism>
<evidence type="ECO:0000256" key="10">
    <source>
        <dbReference type="ARBA" id="ARBA00022909"/>
    </source>
</evidence>
<dbReference type="InterPro" id="IPR000489">
    <property type="entry name" value="Pterin-binding_dom"/>
</dbReference>
<dbReference type="GO" id="GO:0046656">
    <property type="term" value="P:folic acid biosynthetic process"/>
    <property type="evidence" value="ECO:0007669"/>
    <property type="project" value="UniProtKB-KW"/>
</dbReference>
<feature type="domain" description="Pterin-binding" evidence="13">
    <location>
        <begin position="7"/>
        <end position="259"/>
    </location>
</feature>
<dbReference type="InterPro" id="IPR006390">
    <property type="entry name" value="DHP_synth_dom"/>
</dbReference>
<dbReference type="InterPro" id="IPR045031">
    <property type="entry name" value="DHP_synth-like"/>
</dbReference>
<dbReference type="GO" id="GO:0046654">
    <property type="term" value="P:tetrahydrofolate biosynthetic process"/>
    <property type="evidence" value="ECO:0007669"/>
    <property type="project" value="UniProtKB-UniPathway"/>
</dbReference>
<dbReference type="Gene3D" id="3.20.20.20">
    <property type="entry name" value="Dihydropteroate synthase-like"/>
    <property type="match status" value="1"/>
</dbReference>
<keyword evidence="7 12" id="KW-0808">Transferase</keyword>
<protein>
    <recommendedName>
        <fullName evidence="6 12">Dihydropteroate synthase</fullName>
        <shortName evidence="12">DHPS</shortName>
        <ecNumber evidence="5 12">2.5.1.15</ecNumber>
    </recommendedName>
    <alternativeName>
        <fullName evidence="11 12">Dihydropteroate pyrophosphorylase</fullName>
    </alternativeName>
</protein>
<dbReference type="Pfam" id="PF00809">
    <property type="entry name" value="Pterin_bind"/>
    <property type="match status" value="1"/>
</dbReference>
<comment type="caution">
    <text evidence="14">The sequence shown here is derived from an EMBL/GenBank/DDBJ whole genome shotgun (WGS) entry which is preliminary data.</text>
</comment>
<dbReference type="InterPro" id="IPR011005">
    <property type="entry name" value="Dihydropteroate_synth-like_sf"/>
</dbReference>
<dbReference type="RefSeq" id="WP_026861856.1">
    <property type="nucleotide sequence ID" value="NZ_PIQE01000001.1"/>
</dbReference>
<dbReference type="Proteomes" id="UP000287022">
    <property type="component" value="Unassembled WGS sequence"/>
</dbReference>
<comment type="catalytic activity">
    <reaction evidence="1">
        <text>(7,8-dihydropterin-6-yl)methyl diphosphate + 4-aminobenzoate = 7,8-dihydropteroate + diphosphate</text>
        <dbReference type="Rhea" id="RHEA:19949"/>
        <dbReference type="ChEBI" id="CHEBI:17836"/>
        <dbReference type="ChEBI" id="CHEBI:17839"/>
        <dbReference type="ChEBI" id="CHEBI:33019"/>
        <dbReference type="ChEBI" id="CHEBI:72950"/>
        <dbReference type="EC" id="2.5.1.15"/>
    </reaction>
</comment>
<comment type="pathway">
    <text evidence="3 12">Cofactor biosynthesis; tetrahydrofolate biosynthesis; 7,8-dihydrofolate from 2-amino-4-hydroxy-6-hydroxymethyl-7,8-dihydropteridine diphosphate and 4-aminobenzoate: step 1/2.</text>
</comment>
<evidence type="ECO:0000256" key="11">
    <source>
        <dbReference type="ARBA" id="ARBA00030193"/>
    </source>
</evidence>
<evidence type="ECO:0000256" key="7">
    <source>
        <dbReference type="ARBA" id="ARBA00022679"/>
    </source>
</evidence>
<dbReference type="GO" id="GO:0046872">
    <property type="term" value="F:metal ion binding"/>
    <property type="evidence" value="ECO:0007669"/>
    <property type="project" value="UniProtKB-KW"/>
</dbReference>
<comment type="function">
    <text evidence="12">Catalyzes the condensation of para-aminobenzoate (pABA) with 6-hydroxymethyl-7,8-dihydropterin diphosphate (DHPt-PP) to form 7,8-dihydropteroate (H2Pte), the immediate precursor of folate derivatives.</text>
</comment>
<dbReference type="PANTHER" id="PTHR20941:SF1">
    <property type="entry name" value="FOLIC ACID SYNTHESIS PROTEIN FOL1"/>
    <property type="match status" value="1"/>
</dbReference>
<evidence type="ECO:0000256" key="1">
    <source>
        <dbReference type="ARBA" id="ARBA00000012"/>
    </source>
</evidence>
<dbReference type="NCBIfam" id="TIGR01496">
    <property type="entry name" value="DHPS"/>
    <property type="match status" value="1"/>
</dbReference>
<dbReference type="EC" id="2.5.1.15" evidence="5 12"/>
<evidence type="ECO:0000256" key="3">
    <source>
        <dbReference type="ARBA" id="ARBA00004763"/>
    </source>
</evidence>
<dbReference type="PANTHER" id="PTHR20941">
    <property type="entry name" value="FOLATE SYNTHESIS PROTEINS"/>
    <property type="match status" value="1"/>
</dbReference>
<evidence type="ECO:0000256" key="4">
    <source>
        <dbReference type="ARBA" id="ARBA00009503"/>
    </source>
</evidence>